<dbReference type="STRING" id="1802126.A3B25_03585"/>
<gene>
    <name evidence="2" type="ORF">A3B25_03585</name>
</gene>
<dbReference type="Pfam" id="PF01996">
    <property type="entry name" value="F420_ligase"/>
    <property type="match status" value="1"/>
</dbReference>
<dbReference type="Gene3D" id="3.30.1330.100">
    <property type="entry name" value="CofE-like"/>
    <property type="match status" value="1"/>
</dbReference>
<organism evidence="2 3">
    <name type="scientific">Candidatus Ryanbacteria bacterium RIFCSPLOWO2_01_FULL_48_26</name>
    <dbReference type="NCBI Taxonomy" id="1802126"/>
    <lineage>
        <taxon>Bacteria</taxon>
        <taxon>Candidatus Ryaniibacteriota</taxon>
    </lineage>
</organism>
<accession>A0A1G2GXG7</accession>
<name>A0A1G2GXG7_9BACT</name>
<evidence type="ECO:0000313" key="3">
    <source>
        <dbReference type="Proteomes" id="UP000179106"/>
    </source>
</evidence>
<dbReference type="Proteomes" id="UP000179106">
    <property type="component" value="Unassembled WGS sequence"/>
</dbReference>
<feature type="domain" description="Coenzyme F420:L-glutamate ligase-like" evidence="1">
    <location>
        <begin position="17"/>
        <end position="169"/>
    </location>
</feature>
<proteinExistence type="predicted"/>
<protein>
    <recommendedName>
        <fullName evidence="1">Coenzyme F420:L-glutamate ligase-like domain-containing protein</fullName>
    </recommendedName>
</protein>
<dbReference type="InterPro" id="IPR002847">
    <property type="entry name" value="F420-0_gamma-glut_ligase-dom"/>
</dbReference>
<dbReference type="EMBL" id="MHNW01000004">
    <property type="protein sequence ID" value="OGZ54671.1"/>
    <property type="molecule type" value="Genomic_DNA"/>
</dbReference>
<reference evidence="2 3" key="1">
    <citation type="journal article" date="2016" name="Nat. Commun.">
        <title>Thousands of microbial genomes shed light on interconnected biogeochemical processes in an aquifer system.</title>
        <authorList>
            <person name="Anantharaman K."/>
            <person name="Brown C.T."/>
            <person name="Hug L.A."/>
            <person name="Sharon I."/>
            <person name="Castelle C.J."/>
            <person name="Probst A.J."/>
            <person name="Thomas B.C."/>
            <person name="Singh A."/>
            <person name="Wilkins M.J."/>
            <person name="Karaoz U."/>
            <person name="Brodie E.L."/>
            <person name="Williams K.H."/>
            <person name="Hubbard S.S."/>
            <person name="Banfield J.F."/>
        </authorList>
    </citation>
    <scope>NUCLEOTIDE SEQUENCE [LARGE SCALE GENOMIC DNA]</scope>
</reference>
<dbReference type="SUPFAM" id="SSF144010">
    <property type="entry name" value="CofE-like"/>
    <property type="match status" value="1"/>
</dbReference>
<evidence type="ECO:0000313" key="2">
    <source>
        <dbReference type="EMBL" id="OGZ54671.1"/>
    </source>
</evidence>
<evidence type="ECO:0000259" key="1">
    <source>
        <dbReference type="Pfam" id="PF01996"/>
    </source>
</evidence>
<comment type="caution">
    <text evidence="2">The sequence shown here is derived from an EMBL/GenBank/DDBJ whole genome shotgun (WGS) entry which is preliminary data.</text>
</comment>
<sequence length="225" mass="24991">MNQLITIENKKFERIPVKTHLIGFGENLTGIVERYVLPETRKGDWLAISEKVVSVCQNNVRHISTVKAGWLARLIVKGVKKYPNDIGFSLPEKMQLALELAGTPRMILAAIIGAIGKIIGIRGLFWRIAGHRVSEIDGFNPASMYPYNEYAALPPNEPEKVCQEIENALGIPAVIIDGNNINVEIIAMSRGVPVNKKTARLALLDNPMGQDDEMTPFIIVRRIVK</sequence>
<dbReference type="AlphaFoldDB" id="A0A1G2GXG7"/>